<evidence type="ECO:0000259" key="4">
    <source>
        <dbReference type="PROSITE" id="PS01124"/>
    </source>
</evidence>
<sequence length="303" mass="35794">MHNLGKKEDPMDYWEKANHSWSTDSLRYINTSTQKQRELFYYIQEIGYFKASKPYFTERENLPSYLIKYTLSGCGELRYKGKSYQLKAGDVFFIDCLDYQYYHTVSQEPWEMDWIHLYGANVAAFYDEFLKNGSPVFHTNPASSRQNPIHLVLQDLLMLQPEPNAKTAFQSSVLIHQLLNELLLQKYHLDFSDSEIPPYILQIRDQLEEDFRQGITLESLEERYHINKYQIVKEFSKYMGLPPIEYQISKHISYSKDLLRYSRLSIKEISLAIGIENTAYFSRLFKKKGGISPSDYRQTENGR</sequence>
<dbReference type="PRINTS" id="PR00032">
    <property type="entry name" value="HTHARAC"/>
</dbReference>
<evidence type="ECO:0000256" key="2">
    <source>
        <dbReference type="ARBA" id="ARBA00023125"/>
    </source>
</evidence>
<dbReference type="AlphaFoldDB" id="F0EJC6"/>
<dbReference type="InterPro" id="IPR018060">
    <property type="entry name" value="HTH_AraC"/>
</dbReference>
<keyword evidence="3" id="KW-0804">Transcription</keyword>
<proteinExistence type="predicted"/>
<dbReference type="EMBL" id="AEWT01000010">
    <property type="protein sequence ID" value="EGC70176.1"/>
    <property type="molecule type" value="Genomic_DNA"/>
</dbReference>
<name>F0EJC6_ENTCA</name>
<dbReference type="PROSITE" id="PS01124">
    <property type="entry name" value="HTH_ARAC_FAMILY_2"/>
    <property type="match status" value="1"/>
</dbReference>
<dbReference type="GO" id="GO:0043565">
    <property type="term" value="F:sequence-specific DNA binding"/>
    <property type="evidence" value="ECO:0007669"/>
    <property type="project" value="InterPro"/>
</dbReference>
<feature type="domain" description="HTH araC/xylS-type" evidence="4">
    <location>
        <begin position="201"/>
        <end position="299"/>
    </location>
</feature>
<dbReference type="Gene3D" id="1.10.10.60">
    <property type="entry name" value="Homeodomain-like"/>
    <property type="match status" value="2"/>
</dbReference>
<dbReference type="InterPro" id="IPR009057">
    <property type="entry name" value="Homeodomain-like_sf"/>
</dbReference>
<reference evidence="5 6" key="1">
    <citation type="submission" date="2011-01" db="EMBL/GenBank/DDBJ databases">
        <authorList>
            <person name="Muzny D."/>
            <person name="Qin X."/>
            <person name="Deng J."/>
            <person name="Jiang H."/>
            <person name="Liu Y."/>
            <person name="Qu J."/>
            <person name="Song X.-Z."/>
            <person name="Zhang L."/>
            <person name="Thornton R."/>
            <person name="Coyle M."/>
            <person name="Francisco L."/>
            <person name="Jackson L."/>
            <person name="Javaid M."/>
            <person name="Korchina V."/>
            <person name="Kovar C."/>
            <person name="Mata R."/>
            <person name="Mathew T."/>
            <person name="Ngo R."/>
            <person name="Nguyen L."/>
            <person name="Nguyen N."/>
            <person name="Okwuonu G."/>
            <person name="Ongeri F."/>
            <person name="Pham C."/>
            <person name="Simmons D."/>
            <person name="Wilczek-Boney K."/>
            <person name="Hale W."/>
            <person name="Jakkamsetti A."/>
            <person name="Pham P."/>
            <person name="Ruth R."/>
            <person name="San Lucas F."/>
            <person name="Warren J."/>
            <person name="Zhang J."/>
            <person name="Zhao Z."/>
            <person name="Zhou C."/>
            <person name="Zhu D."/>
            <person name="Lee S."/>
            <person name="Bess C."/>
            <person name="Blankenburg K."/>
            <person name="Forbes L."/>
            <person name="Fu Q."/>
            <person name="Gubbala S."/>
            <person name="Hirani K."/>
            <person name="Jayaseelan J.C."/>
            <person name="Lara F."/>
            <person name="Munidasa M."/>
            <person name="Palculict T."/>
            <person name="Patil S."/>
            <person name="Pu L.-L."/>
            <person name="Saada N."/>
            <person name="Tang L."/>
            <person name="Weissenberger G."/>
            <person name="Zhu Y."/>
            <person name="Hemphill L."/>
            <person name="Shang Y."/>
            <person name="Youmans B."/>
            <person name="Ayvaz T."/>
            <person name="Ross M."/>
            <person name="Santibanez J."/>
            <person name="Aqrawi P."/>
            <person name="Gross S."/>
            <person name="Joshi V."/>
            <person name="Fowler G."/>
            <person name="Nazareth L."/>
            <person name="Reid J."/>
            <person name="Worley K."/>
            <person name="Petrosino J."/>
            <person name="Highlander S."/>
            <person name="Gibbs R."/>
        </authorList>
    </citation>
    <scope>NUCLEOTIDE SEQUENCE [LARGE SCALE GENOMIC DNA]</scope>
    <source>
        <strain evidence="5 6">ATCC 12755</strain>
    </source>
</reference>
<dbReference type="InterPro" id="IPR003313">
    <property type="entry name" value="AraC-bd"/>
</dbReference>
<gene>
    <name evidence="5" type="ORF">HMPREF9087_1564</name>
</gene>
<dbReference type="Pfam" id="PF02311">
    <property type="entry name" value="AraC_binding"/>
    <property type="match status" value="1"/>
</dbReference>
<dbReference type="PANTHER" id="PTHR43280">
    <property type="entry name" value="ARAC-FAMILY TRANSCRIPTIONAL REGULATOR"/>
    <property type="match status" value="1"/>
</dbReference>
<keyword evidence="1" id="KW-0805">Transcription regulation</keyword>
<dbReference type="SMART" id="SM00342">
    <property type="entry name" value="HTH_ARAC"/>
    <property type="match status" value="1"/>
</dbReference>
<accession>F0EJC6</accession>
<evidence type="ECO:0000256" key="3">
    <source>
        <dbReference type="ARBA" id="ARBA00023163"/>
    </source>
</evidence>
<dbReference type="SUPFAM" id="SSF51215">
    <property type="entry name" value="Regulatory protein AraC"/>
    <property type="match status" value="1"/>
</dbReference>
<protein>
    <submittedName>
        <fullName evidence="5">Transcriptional regulator, AraC family</fullName>
    </submittedName>
</protein>
<dbReference type="InterPro" id="IPR037923">
    <property type="entry name" value="HTH-like"/>
</dbReference>
<keyword evidence="2" id="KW-0238">DNA-binding</keyword>
<evidence type="ECO:0000256" key="1">
    <source>
        <dbReference type="ARBA" id="ARBA00023015"/>
    </source>
</evidence>
<dbReference type="HOGENOM" id="CLU_000445_88_6_9"/>
<evidence type="ECO:0000313" key="5">
    <source>
        <dbReference type="EMBL" id="EGC70176.1"/>
    </source>
</evidence>
<dbReference type="GO" id="GO:0003700">
    <property type="term" value="F:DNA-binding transcription factor activity"/>
    <property type="evidence" value="ECO:0007669"/>
    <property type="project" value="InterPro"/>
</dbReference>
<dbReference type="PANTHER" id="PTHR43280:SF28">
    <property type="entry name" value="HTH-TYPE TRANSCRIPTIONAL ACTIVATOR RHAS"/>
    <property type="match status" value="1"/>
</dbReference>
<dbReference type="Pfam" id="PF12833">
    <property type="entry name" value="HTH_18"/>
    <property type="match status" value="1"/>
</dbReference>
<comment type="caution">
    <text evidence="5">The sequence shown here is derived from an EMBL/GenBank/DDBJ whole genome shotgun (WGS) entry which is preliminary data.</text>
</comment>
<dbReference type="SUPFAM" id="SSF46689">
    <property type="entry name" value="Homeodomain-like"/>
    <property type="match status" value="1"/>
</dbReference>
<dbReference type="InterPro" id="IPR020449">
    <property type="entry name" value="Tscrpt_reg_AraC-type_HTH"/>
</dbReference>
<dbReference type="Proteomes" id="UP000004835">
    <property type="component" value="Unassembled WGS sequence"/>
</dbReference>
<organism evidence="5 6">
    <name type="scientific">Enterococcus casseliflavus ATCC 12755</name>
    <dbReference type="NCBI Taxonomy" id="888066"/>
    <lineage>
        <taxon>Bacteria</taxon>
        <taxon>Bacillati</taxon>
        <taxon>Bacillota</taxon>
        <taxon>Bacilli</taxon>
        <taxon>Lactobacillales</taxon>
        <taxon>Enterococcaceae</taxon>
        <taxon>Enterococcus</taxon>
    </lineage>
</organism>
<evidence type="ECO:0000313" key="6">
    <source>
        <dbReference type="Proteomes" id="UP000004835"/>
    </source>
</evidence>
<dbReference type="Gene3D" id="2.60.120.280">
    <property type="entry name" value="Regulatory protein AraC"/>
    <property type="match status" value="1"/>
</dbReference>